<dbReference type="SUPFAM" id="SSF52172">
    <property type="entry name" value="CheY-like"/>
    <property type="match status" value="1"/>
</dbReference>
<dbReference type="InterPro" id="IPR011006">
    <property type="entry name" value="CheY-like_superfamily"/>
</dbReference>
<dbReference type="PROSITE" id="PS50110">
    <property type="entry name" value="RESPONSE_REGULATORY"/>
    <property type="match status" value="1"/>
</dbReference>
<evidence type="ECO:0000256" key="5">
    <source>
        <dbReference type="PROSITE-ProRule" id="PRU00169"/>
    </source>
</evidence>
<dbReference type="PANTHER" id="PTHR48111">
    <property type="entry name" value="REGULATOR OF RPOS"/>
    <property type="match status" value="1"/>
</dbReference>
<evidence type="ECO:0000256" key="2">
    <source>
        <dbReference type="ARBA" id="ARBA00023015"/>
    </source>
</evidence>
<dbReference type="CDD" id="cd00383">
    <property type="entry name" value="trans_reg_C"/>
    <property type="match status" value="1"/>
</dbReference>
<dbReference type="Gene3D" id="1.10.10.10">
    <property type="entry name" value="Winged helix-like DNA-binding domain superfamily/Winged helix DNA-binding domain"/>
    <property type="match status" value="1"/>
</dbReference>
<dbReference type="PROSITE" id="PS51755">
    <property type="entry name" value="OMPR_PHOB"/>
    <property type="match status" value="1"/>
</dbReference>
<dbReference type="SUPFAM" id="SSF46894">
    <property type="entry name" value="C-terminal effector domain of the bipartite response regulators"/>
    <property type="match status" value="1"/>
</dbReference>
<keyword evidence="11" id="KW-1185">Reference proteome</keyword>
<reference evidence="10 11" key="1">
    <citation type="submission" date="2023-07" db="EMBL/GenBank/DDBJ databases">
        <title>Comparative genomics of wheat-associated soil bacteria to identify genetic determinants of phenazine resistance.</title>
        <authorList>
            <person name="Mouncey N."/>
        </authorList>
    </citation>
    <scope>NUCLEOTIDE SEQUENCE [LARGE SCALE GENOMIC DNA]</scope>
    <source>
        <strain evidence="10 11">W4I9-1</strain>
    </source>
</reference>
<dbReference type="CDD" id="cd17574">
    <property type="entry name" value="REC_OmpR"/>
    <property type="match status" value="1"/>
</dbReference>
<feature type="compositionally biased region" description="Low complexity" evidence="7">
    <location>
        <begin position="135"/>
        <end position="150"/>
    </location>
</feature>
<dbReference type="InterPro" id="IPR001867">
    <property type="entry name" value="OmpR/PhoB-type_DNA-bd"/>
</dbReference>
<evidence type="ECO:0000256" key="6">
    <source>
        <dbReference type="PROSITE-ProRule" id="PRU01091"/>
    </source>
</evidence>
<evidence type="ECO:0000256" key="4">
    <source>
        <dbReference type="ARBA" id="ARBA00023163"/>
    </source>
</evidence>
<keyword evidence="3 6" id="KW-0238">DNA-binding</keyword>
<dbReference type="Pfam" id="PF00486">
    <property type="entry name" value="Trans_reg_C"/>
    <property type="match status" value="1"/>
</dbReference>
<dbReference type="SMART" id="SM00448">
    <property type="entry name" value="REC"/>
    <property type="match status" value="1"/>
</dbReference>
<dbReference type="InterPro" id="IPR016032">
    <property type="entry name" value="Sig_transdc_resp-reg_C-effctor"/>
</dbReference>
<dbReference type="Gene3D" id="3.40.50.2300">
    <property type="match status" value="1"/>
</dbReference>
<dbReference type="RefSeq" id="WP_307295146.1">
    <property type="nucleotide sequence ID" value="NZ_JAUSXV010000001.1"/>
</dbReference>
<evidence type="ECO:0000256" key="1">
    <source>
        <dbReference type="ARBA" id="ARBA00022553"/>
    </source>
</evidence>
<dbReference type="Pfam" id="PF00072">
    <property type="entry name" value="Response_reg"/>
    <property type="match status" value="1"/>
</dbReference>
<dbReference type="GO" id="GO:0000156">
    <property type="term" value="F:phosphorelay response regulator activity"/>
    <property type="evidence" value="ECO:0007669"/>
    <property type="project" value="TreeGrafter"/>
</dbReference>
<evidence type="ECO:0000313" key="10">
    <source>
        <dbReference type="EMBL" id="MDQ0647343.1"/>
    </source>
</evidence>
<evidence type="ECO:0000313" key="11">
    <source>
        <dbReference type="Proteomes" id="UP001244427"/>
    </source>
</evidence>
<evidence type="ECO:0000259" key="9">
    <source>
        <dbReference type="PROSITE" id="PS51755"/>
    </source>
</evidence>
<evidence type="ECO:0000256" key="7">
    <source>
        <dbReference type="SAM" id="MobiDB-lite"/>
    </source>
</evidence>
<organism evidence="10 11">
    <name type="scientific">Microbacterium natoriense</name>
    <dbReference type="NCBI Taxonomy" id="284570"/>
    <lineage>
        <taxon>Bacteria</taxon>
        <taxon>Bacillati</taxon>
        <taxon>Actinomycetota</taxon>
        <taxon>Actinomycetes</taxon>
        <taxon>Micrococcales</taxon>
        <taxon>Microbacteriaceae</taxon>
        <taxon>Microbacterium</taxon>
    </lineage>
</organism>
<feature type="domain" description="Response regulatory" evidence="8">
    <location>
        <begin position="10"/>
        <end position="123"/>
    </location>
</feature>
<dbReference type="GO" id="GO:0032993">
    <property type="term" value="C:protein-DNA complex"/>
    <property type="evidence" value="ECO:0007669"/>
    <property type="project" value="TreeGrafter"/>
</dbReference>
<feature type="modified residue" description="4-aspartylphosphate" evidence="5">
    <location>
        <position position="59"/>
    </location>
</feature>
<dbReference type="Proteomes" id="UP001244427">
    <property type="component" value="Unassembled WGS sequence"/>
</dbReference>
<dbReference type="GO" id="GO:0005829">
    <property type="term" value="C:cytosol"/>
    <property type="evidence" value="ECO:0007669"/>
    <property type="project" value="TreeGrafter"/>
</dbReference>
<dbReference type="InterPro" id="IPR036388">
    <property type="entry name" value="WH-like_DNA-bd_sf"/>
</dbReference>
<keyword evidence="2" id="KW-0805">Transcription regulation</keyword>
<dbReference type="SMART" id="SM00862">
    <property type="entry name" value="Trans_reg_C"/>
    <property type="match status" value="1"/>
</dbReference>
<dbReference type="Gene3D" id="6.10.250.690">
    <property type="match status" value="1"/>
</dbReference>
<feature type="DNA-binding region" description="OmpR/PhoB-type" evidence="6">
    <location>
        <begin position="150"/>
        <end position="256"/>
    </location>
</feature>
<proteinExistence type="predicted"/>
<protein>
    <submittedName>
        <fullName evidence="10">Two-component system OmpR family response regulator</fullName>
    </submittedName>
</protein>
<name>A0AAW8EVM5_9MICO</name>
<keyword evidence="4" id="KW-0804">Transcription</keyword>
<dbReference type="GO" id="GO:0000976">
    <property type="term" value="F:transcription cis-regulatory region binding"/>
    <property type="evidence" value="ECO:0007669"/>
    <property type="project" value="TreeGrafter"/>
</dbReference>
<evidence type="ECO:0000259" key="8">
    <source>
        <dbReference type="PROSITE" id="PS50110"/>
    </source>
</evidence>
<dbReference type="InterPro" id="IPR039420">
    <property type="entry name" value="WalR-like"/>
</dbReference>
<dbReference type="AlphaFoldDB" id="A0AAW8EVM5"/>
<feature type="domain" description="OmpR/PhoB-type" evidence="9">
    <location>
        <begin position="150"/>
        <end position="256"/>
    </location>
</feature>
<comment type="caution">
    <text evidence="10">The sequence shown here is derived from an EMBL/GenBank/DDBJ whole genome shotgun (WGS) entry which is preliminary data.</text>
</comment>
<dbReference type="PANTHER" id="PTHR48111:SF4">
    <property type="entry name" value="DNA-BINDING DUAL TRANSCRIPTIONAL REGULATOR OMPR"/>
    <property type="match status" value="1"/>
</dbReference>
<dbReference type="InterPro" id="IPR001789">
    <property type="entry name" value="Sig_transdc_resp-reg_receiver"/>
</dbReference>
<dbReference type="GO" id="GO:0006355">
    <property type="term" value="P:regulation of DNA-templated transcription"/>
    <property type="evidence" value="ECO:0007669"/>
    <property type="project" value="InterPro"/>
</dbReference>
<feature type="region of interest" description="Disordered" evidence="7">
    <location>
        <begin position="131"/>
        <end position="153"/>
    </location>
</feature>
<evidence type="ECO:0000256" key="3">
    <source>
        <dbReference type="ARBA" id="ARBA00023125"/>
    </source>
</evidence>
<dbReference type="EMBL" id="JAUSXV010000001">
    <property type="protein sequence ID" value="MDQ0647343.1"/>
    <property type="molecule type" value="Genomic_DNA"/>
</dbReference>
<gene>
    <name evidence="10" type="ORF">QFZ53_001539</name>
</gene>
<sequence>MVEHSARARVAVIIEDDPDVRSLLDEVFLAAGFETVLRSDGPSGLAAITRHEPAITTLDVNLPGIDGLEVARRIRTMSSTHIIMISALGDESDVVLGLTSGADDYLVKPFRPRELRARIEAFMRRPHSAATAEVQAARQSSTSQTTASSRRSMRHLDLIVDPDTHTVQAGTGEVVLTPTEFVLLSALLESQRRVQSKADLARLVRTASGAASDYIAASDKRAVEVHMTNLRRKIGDTPTSPRYIETVRGVGYRLTTGEESG</sequence>
<keyword evidence="1 5" id="KW-0597">Phosphoprotein</keyword>
<accession>A0AAW8EVM5</accession>